<keyword evidence="1" id="KW-0472">Membrane</keyword>
<reference evidence="3" key="1">
    <citation type="submission" date="2018-11" db="EMBL/GenBank/DDBJ databases">
        <title>Chitinophaga lutea sp.nov., isolate from arsenic contaminated soil.</title>
        <authorList>
            <person name="Zong Y."/>
        </authorList>
    </citation>
    <scope>NUCLEOTIDE SEQUENCE [LARGE SCALE GENOMIC DNA]</scope>
    <source>
        <strain evidence="3">YLT18</strain>
    </source>
</reference>
<dbReference type="AlphaFoldDB" id="A0A3N4MG20"/>
<organism evidence="2 3">
    <name type="scientific">Chitinophaga barathri</name>
    <dbReference type="NCBI Taxonomy" id="1647451"/>
    <lineage>
        <taxon>Bacteria</taxon>
        <taxon>Pseudomonadati</taxon>
        <taxon>Bacteroidota</taxon>
        <taxon>Chitinophagia</taxon>
        <taxon>Chitinophagales</taxon>
        <taxon>Chitinophagaceae</taxon>
        <taxon>Chitinophaga</taxon>
    </lineage>
</organism>
<name>A0A3N4MG20_9BACT</name>
<proteinExistence type="predicted"/>
<accession>A0A3N4MG20</accession>
<keyword evidence="3" id="KW-1185">Reference proteome</keyword>
<gene>
    <name evidence="2" type="ORF">EG028_00385</name>
</gene>
<dbReference type="EMBL" id="RMBX01000001">
    <property type="protein sequence ID" value="RPD42791.1"/>
    <property type="molecule type" value="Genomic_DNA"/>
</dbReference>
<evidence type="ECO:0000256" key="1">
    <source>
        <dbReference type="SAM" id="Phobius"/>
    </source>
</evidence>
<keyword evidence="1" id="KW-0812">Transmembrane</keyword>
<evidence type="ECO:0000313" key="2">
    <source>
        <dbReference type="EMBL" id="RPD42791.1"/>
    </source>
</evidence>
<dbReference type="Proteomes" id="UP000279089">
    <property type="component" value="Unassembled WGS sequence"/>
</dbReference>
<feature type="transmembrane region" description="Helical" evidence="1">
    <location>
        <begin position="12"/>
        <end position="31"/>
    </location>
</feature>
<evidence type="ECO:0000313" key="3">
    <source>
        <dbReference type="Proteomes" id="UP000279089"/>
    </source>
</evidence>
<keyword evidence="1" id="KW-1133">Transmembrane helix</keyword>
<comment type="caution">
    <text evidence="2">The sequence shown here is derived from an EMBL/GenBank/DDBJ whole genome shotgun (WGS) entry which is preliminary data.</text>
</comment>
<protein>
    <submittedName>
        <fullName evidence="2">Uncharacterized protein</fullName>
    </submittedName>
</protein>
<dbReference type="OrthoDB" id="826196at2"/>
<sequence>MIAALLTLFPKTFLRGNFLMAVGILLVRFLWNIPQIDHYAPRITRNIAGSVHPRPFPRRHAAAG</sequence>